<proteinExistence type="inferred from homology"/>
<dbReference type="InterPro" id="IPR003509">
    <property type="entry name" value="UPF0102_YraN-like"/>
</dbReference>
<sequence length="136" mass="15298">MVAMAQTRKSVEELTRKELGRCGENAGAVYLTRRGYDILARNWRCSAGEVDIVARDEDMLVFVEVKTRKGTDHGFPHEAVTPEKRDRYERIALQFLGEYETGDLQIRFDILGITIKEGAGAAIRHHMNAFGSGEVL</sequence>
<accession>A0ABX0IFT0</accession>
<dbReference type="Pfam" id="PF02021">
    <property type="entry name" value="UPF0102"/>
    <property type="match status" value="1"/>
</dbReference>
<dbReference type="PANTHER" id="PTHR34039">
    <property type="entry name" value="UPF0102 PROTEIN YRAN"/>
    <property type="match status" value="1"/>
</dbReference>
<dbReference type="PANTHER" id="PTHR34039:SF1">
    <property type="entry name" value="UPF0102 PROTEIN YRAN"/>
    <property type="match status" value="1"/>
</dbReference>
<reference evidence="3 4" key="1">
    <citation type="submission" date="2019-11" db="EMBL/GenBank/DDBJ databases">
        <title>Eggerthellaceae novel genus isolated from the rectal contents of marmort.</title>
        <authorList>
            <person name="Zhang G."/>
        </authorList>
    </citation>
    <scope>NUCLEOTIDE SEQUENCE [LARGE SCALE GENOMIC DNA]</scope>
    <source>
        <strain evidence="4">zg-886</strain>
    </source>
</reference>
<dbReference type="Gene3D" id="3.40.1350.10">
    <property type="match status" value="1"/>
</dbReference>
<dbReference type="InterPro" id="IPR011335">
    <property type="entry name" value="Restrct_endonuc-II-like"/>
</dbReference>
<dbReference type="InterPro" id="IPR011856">
    <property type="entry name" value="tRNA_endonuc-like_dom_sf"/>
</dbReference>
<protein>
    <recommendedName>
        <fullName evidence="2">UPF0102 protein GMI68_02605</fullName>
    </recommendedName>
</protein>
<dbReference type="HAMAP" id="MF_00048">
    <property type="entry name" value="UPF0102"/>
    <property type="match status" value="1"/>
</dbReference>
<dbReference type="SUPFAM" id="SSF52980">
    <property type="entry name" value="Restriction endonuclease-like"/>
    <property type="match status" value="1"/>
</dbReference>
<comment type="similarity">
    <text evidence="1 2">Belongs to the UPF0102 family.</text>
</comment>
<keyword evidence="4" id="KW-1185">Reference proteome</keyword>
<evidence type="ECO:0000256" key="1">
    <source>
        <dbReference type="ARBA" id="ARBA00006738"/>
    </source>
</evidence>
<gene>
    <name evidence="3" type="ORF">GMI68_02605</name>
</gene>
<dbReference type="EMBL" id="WPCR01000003">
    <property type="protein sequence ID" value="NHM13672.1"/>
    <property type="molecule type" value="Genomic_DNA"/>
</dbReference>
<dbReference type="CDD" id="cd20736">
    <property type="entry name" value="PoNe_Nuclease"/>
    <property type="match status" value="1"/>
</dbReference>
<name>A0ABX0IFT0_9ACTN</name>
<dbReference type="NCBIfam" id="NF009150">
    <property type="entry name" value="PRK12497.1-3"/>
    <property type="match status" value="1"/>
</dbReference>
<evidence type="ECO:0000313" key="3">
    <source>
        <dbReference type="EMBL" id="NHM13672.1"/>
    </source>
</evidence>
<comment type="caution">
    <text evidence="3">The sequence shown here is derived from an EMBL/GenBank/DDBJ whole genome shotgun (WGS) entry which is preliminary data.</text>
</comment>
<organism evidence="3 4">
    <name type="scientific">Xiamenia xianingshaonis</name>
    <dbReference type="NCBI Taxonomy" id="2682776"/>
    <lineage>
        <taxon>Bacteria</taxon>
        <taxon>Bacillati</taxon>
        <taxon>Actinomycetota</taxon>
        <taxon>Coriobacteriia</taxon>
        <taxon>Eggerthellales</taxon>
        <taxon>Eggerthellaceae</taxon>
        <taxon>Xiamenia</taxon>
    </lineage>
</organism>
<dbReference type="Proteomes" id="UP000636394">
    <property type="component" value="Unassembled WGS sequence"/>
</dbReference>
<dbReference type="NCBIfam" id="NF009154">
    <property type="entry name" value="PRK12497.3-3"/>
    <property type="match status" value="1"/>
</dbReference>
<evidence type="ECO:0000313" key="4">
    <source>
        <dbReference type="Proteomes" id="UP000636394"/>
    </source>
</evidence>
<evidence type="ECO:0000256" key="2">
    <source>
        <dbReference type="HAMAP-Rule" id="MF_00048"/>
    </source>
</evidence>